<dbReference type="InterPro" id="IPR022052">
    <property type="entry name" value="Histone-bd_RBBP4-like_N"/>
</dbReference>
<dbReference type="InterPro" id="IPR001680">
    <property type="entry name" value="WD40_rpt"/>
</dbReference>
<proteinExistence type="inferred from homology"/>
<evidence type="ECO:0000313" key="8">
    <source>
        <dbReference type="Proteomes" id="UP000243459"/>
    </source>
</evidence>
<dbReference type="OrthoDB" id="427795at2759"/>
<dbReference type="PROSITE" id="PS50294">
    <property type="entry name" value="WD_REPEATS_REGION"/>
    <property type="match status" value="1"/>
</dbReference>
<sequence length="458" mass="50766">MRKRSSSPTYERWKAQVPILYERFDEHRHDRPSPCCQWGIQLKETKDEKHQRLYFSEQTDGKVPNTLVVANVEVFKSRVAAADHLSQFNEACSPFLKKEKAIAHPGKVCRIRELPKKSNIVATHTHSPKVLIWDIDAQPNHHAVHDAAGSKPTLILEGHTQNAEYALSMCHTDSLVLSGGQDTMVLLWSIQDYMSTLGGTASAKSPAALSENSSGQQAVEARNDKGMEAPMVAPRGCFRGHNGAVEDVQFCPFSEQEFCSVGDDSCLKFWDARTGDRPTTSVEKACHGHMYCVDWNPHDVNLIVTGSADSFVRMFDYRKIDGGSCITALHRLKGHKDSVLRVQWSPNKASVFGSAAKDGFLNVWDHEKVGKKVSTGGLRMVQTPAGLIFQHAGHRGGKVTDFNWSISDPWTIASVSTDSGSNPGGSLQIWCMSDLIHRPTEEVLEELNRFKDHISSCG</sequence>
<evidence type="ECO:0000256" key="1">
    <source>
        <dbReference type="ARBA" id="ARBA00009341"/>
    </source>
</evidence>
<evidence type="ECO:0000256" key="5">
    <source>
        <dbReference type="PROSITE-ProRule" id="PRU00221"/>
    </source>
</evidence>
<evidence type="ECO:0000259" key="6">
    <source>
        <dbReference type="Pfam" id="PF12265"/>
    </source>
</evidence>
<keyword evidence="2 5" id="KW-0853">WD repeat</keyword>
<dbReference type="SUPFAM" id="SSF50978">
    <property type="entry name" value="WD40 repeat-like"/>
    <property type="match status" value="1"/>
</dbReference>
<evidence type="ECO:0000256" key="2">
    <source>
        <dbReference type="ARBA" id="ARBA00022574"/>
    </source>
</evidence>
<dbReference type="Gene3D" id="2.130.10.10">
    <property type="entry name" value="YVTN repeat-like/Quinoprotein amine dehydrogenase"/>
    <property type="match status" value="1"/>
</dbReference>
<name>A0A5P1FU42_ASPOF</name>
<feature type="domain" description="Histone-binding protein RBBP4-like N-terminal" evidence="6">
    <location>
        <begin position="10"/>
        <end position="74"/>
    </location>
</feature>
<dbReference type="Pfam" id="PF12265">
    <property type="entry name" value="CAF1C_H4-bd"/>
    <property type="match status" value="1"/>
</dbReference>
<dbReference type="EMBL" id="CM007381">
    <property type="protein sequence ID" value="ONK80947.1"/>
    <property type="molecule type" value="Genomic_DNA"/>
</dbReference>
<organism evidence="7 8">
    <name type="scientific">Asparagus officinalis</name>
    <name type="common">Garden asparagus</name>
    <dbReference type="NCBI Taxonomy" id="4686"/>
    <lineage>
        <taxon>Eukaryota</taxon>
        <taxon>Viridiplantae</taxon>
        <taxon>Streptophyta</taxon>
        <taxon>Embryophyta</taxon>
        <taxon>Tracheophyta</taxon>
        <taxon>Spermatophyta</taxon>
        <taxon>Magnoliopsida</taxon>
        <taxon>Liliopsida</taxon>
        <taxon>Asparagales</taxon>
        <taxon>Asparagaceae</taxon>
        <taxon>Asparagoideae</taxon>
        <taxon>Asparagus</taxon>
    </lineage>
</organism>
<accession>A0A5P1FU42</accession>
<dbReference type="Proteomes" id="UP000243459">
    <property type="component" value="Chromosome 1"/>
</dbReference>
<protein>
    <recommendedName>
        <fullName evidence="6">Histone-binding protein RBBP4-like N-terminal domain-containing protein</fullName>
    </recommendedName>
</protein>
<dbReference type="Pfam" id="PF00400">
    <property type="entry name" value="WD40"/>
    <property type="match status" value="4"/>
</dbReference>
<dbReference type="PANTHER" id="PTHR22850">
    <property type="entry name" value="WD40 REPEAT FAMILY"/>
    <property type="match status" value="1"/>
</dbReference>
<dbReference type="InterPro" id="IPR036322">
    <property type="entry name" value="WD40_repeat_dom_sf"/>
</dbReference>
<feature type="repeat" description="WD" evidence="5">
    <location>
        <begin position="238"/>
        <end position="280"/>
    </location>
</feature>
<evidence type="ECO:0000313" key="7">
    <source>
        <dbReference type="EMBL" id="ONK80947.1"/>
    </source>
</evidence>
<dbReference type="PROSITE" id="PS50082">
    <property type="entry name" value="WD_REPEATS_2"/>
    <property type="match status" value="2"/>
</dbReference>
<dbReference type="GO" id="GO:0006325">
    <property type="term" value="P:chromatin organization"/>
    <property type="evidence" value="ECO:0007669"/>
    <property type="project" value="UniProtKB-KW"/>
</dbReference>
<dbReference type="AlphaFoldDB" id="A0A5P1FU42"/>
<keyword evidence="8" id="KW-1185">Reference proteome</keyword>
<reference evidence="8" key="1">
    <citation type="journal article" date="2017" name="Nat. Commun.">
        <title>The asparagus genome sheds light on the origin and evolution of a young Y chromosome.</title>
        <authorList>
            <person name="Harkess A."/>
            <person name="Zhou J."/>
            <person name="Xu C."/>
            <person name="Bowers J.E."/>
            <person name="Van der Hulst R."/>
            <person name="Ayyampalayam S."/>
            <person name="Mercati F."/>
            <person name="Riccardi P."/>
            <person name="McKain M.R."/>
            <person name="Kakrana A."/>
            <person name="Tang H."/>
            <person name="Ray J."/>
            <person name="Groenendijk J."/>
            <person name="Arikit S."/>
            <person name="Mathioni S.M."/>
            <person name="Nakano M."/>
            <person name="Shan H."/>
            <person name="Telgmann-Rauber A."/>
            <person name="Kanno A."/>
            <person name="Yue Z."/>
            <person name="Chen H."/>
            <person name="Li W."/>
            <person name="Chen Y."/>
            <person name="Xu X."/>
            <person name="Zhang Y."/>
            <person name="Luo S."/>
            <person name="Chen H."/>
            <person name="Gao J."/>
            <person name="Mao Z."/>
            <person name="Pires J.C."/>
            <person name="Luo M."/>
            <person name="Kudrna D."/>
            <person name="Wing R.A."/>
            <person name="Meyers B.C."/>
            <person name="Yi K."/>
            <person name="Kong H."/>
            <person name="Lavrijsen P."/>
            <person name="Sunseri F."/>
            <person name="Falavigna A."/>
            <person name="Ye Y."/>
            <person name="Leebens-Mack J.H."/>
            <person name="Chen G."/>
        </authorList>
    </citation>
    <scope>NUCLEOTIDE SEQUENCE [LARGE SCALE GENOMIC DNA]</scope>
    <source>
        <strain evidence="8">cv. DH0086</strain>
    </source>
</reference>
<evidence type="ECO:0000256" key="3">
    <source>
        <dbReference type="ARBA" id="ARBA00022737"/>
    </source>
</evidence>
<feature type="repeat" description="WD" evidence="5">
    <location>
        <begin position="332"/>
        <end position="365"/>
    </location>
</feature>
<dbReference type="SMART" id="SM00320">
    <property type="entry name" value="WD40"/>
    <property type="match status" value="5"/>
</dbReference>
<keyword evidence="4" id="KW-0156">Chromatin regulator</keyword>
<dbReference type="InterPro" id="IPR015943">
    <property type="entry name" value="WD40/YVTN_repeat-like_dom_sf"/>
</dbReference>
<evidence type="ECO:0000256" key="4">
    <source>
        <dbReference type="ARBA" id="ARBA00022853"/>
    </source>
</evidence>
<dbReference type="InterPro" id="IPR050459">
    <property type="entry name" value="WD_repeat_RBAP46/RBAP48/MSI1"/>
</dbReference>
<keyword evidence="3" id="KW-0677">Repeat</keyword>
<gene>
    <name evidence="7" type="ORF">A4U43_C01F23580</name>
</gene>
<comment type="similarity">
    <text evidence="1">Belongs to the WD repeat RBAP46/RBAP48/MSI1 family.</text>
</comment>
<dbReference type="Gramene" id="ONK80947">
    <property type="protein sequence ID" value="ONK80947"/>
    <property type="gene ID" value="A4U43_C01F23580"/>
</dbReference>